<dbReference type="FunFam" id="3.40.50.1980:FF:000018">
    <property type="entry name" value="Iron(III) dicitrate-binding periplasmic protein"/>
    <property type="match status" value="1"/>
</dbReference>
<evidence type="ECO:0000313" key="10">
    <source>
        <dbReference type="Proteomes" id="UP000194154"/>
    </source>
</evidence>
<dbReference type="CDD" id="cd01146">
    <property type="entry name" value="FhuD"/>
    <property type="match status" value="1"/>
</dbReference>
<evidence type="ECO:0000313" key="9">
    <source>
        <dbReference type="EMBL" id="ARQ07798.1"/>
    </source>
</evidence>
<dbReference type="OrthoDB" id="9793175at2"/>
<dbReference type="Gene3D" id="3.40.50.1980">
    <property type="entry name" value="Nitrogenase molybdenum iron protein domain"/>
    <property type="match status" value="2"/>
</dbReference>
<evidence type="ECO:0000259" key="8">
    <source>
        <dbReference type="PROSITE" id="PS50983"/>
    </source>
</evidence>
<dbReference type="KEGG" id="mcak:MCCS_22100"/>
<keyword evidence="3" id="KW-0813">Transport</keyword>
<accession>A0A1W7ADX3</accession>
<dbReference type="GO" id="GO:0030288">
    <property type="term" value="C:outer membrane-bounded periplasmic space"/>
    <property type="evidence" value="ECO:0007669"/>
    <property type="project" value="TreeGrafter"/>
</dbReference>
<evidence type="ECO:0000256" key="1">
    <source>
        <dbReference type="ARBA" id="ARBA00004193"/>
    </source>
</evidence>
<evidence type="ECO:0000256" key="7">
    <source>
        <dbReference type="SAM" id="SignalP"/>
    </source>
</evidence>
<dbReference type="RefSeq" id="WP_086043329.1">
    <property type="nucleotide sequence ID" value="NZ_CBCRZA010000016.1"/>
</dbReference>
<keyword evidence="6 9" id="KW-0449">Lipoprotein</keyword>
<dbReference type="Proteomes" id="UP000194154">
    <property type="component" value="Chromosome"/>
</dbReference>
<comment type="similarity">
    <text evidence="2">Belongs to the bacterial solute-binding protein 8 family.</text>
</comment>
<feature type="chain" id="PRO_5013343493" evidence="7">
    <location>
        <begin position="26"/>
        <end position="315"/>
    </location>
</feature>
<dbReference type="InterPro" id="IPR002491">
    <property type="entry name" value="ABC_transptr_periplasmic_BD"/>
</dbReference>
<evidence type="ECO:0000256" key="4">
    <source>
        <dbReference type="ARBA" id="ARBA00022729"/>
    </source>
</evidence>
<dbReference type="InterPro" id="IPR051313">
    <property type="entry name" value="Bact_iron-sidero_bind"/>
</dbReference>
<evidence type="ECO:0000256" key="5">
    <source>
        <dbReference type="ARBA" id="ARBA00023139"/>
    </source>
</evidence>
<keyword evidence="10" id="KW-1185">Reference proteome</keyword>
<dbReference type="PANTHER" id="PTHR30532:SF21">
    <property type="entry name" value="SIDEROPHORE-BINDING LIPOPROTEIN YFIY-RELATED"/>
    <property type="match status" value="1"/>
</dbReference>
<name>A0A1W7ADX3_9STAP</name>
<protein>
    <submittedName>
        <fullName evidence="9">Putative siderophore-binding lipoprotein YfiY</fullName>
    </submittedName>
</protein>
<dbReference type="SUPFAM" id="SSF53807">
    <property type="entry name" value="Helical backbone' metal receptor"/>
    <property type="match status" value="1"/>
</dbReference>
<gene>
    <name evidence="9" type="primary">yfiY</name>
    <name evidence="9" type="ORF">MCCS_22100</name>
</gene>
<feature type="domain" description="Fe/B12 periplasmic-binding" evidence="8">
    <location>
        <begin position="53"/>
        <end position="315"/>
    </location>
</feature>
<dbReference type="PANTHER" id="PTHR30532">
    <property type="entry name" value="IRON III DICITRATE-BINDING PERIPLASMIC PROTEIN"/>
    <property type="match status" value="1"/>
</dbReference>
<organism evidence="9 10">
    <name type="scientific">Macrococcoides canis</name>
    <dbReference type="NCBI Taxonomy" id="1855823"/>
    <lineage>
        <taxon>Bacteria</taxon>
        <taxon>Bacillati</taxon>
        <taxon>Bacillota</taxon>
        <taxon>Bacilli</taxon>
        <taxon>Bacillales</taxon>
        <taxon>Staphylococcaceae</taxon>
        <taxon>Macrococcoides</taxon>
    </lineage>
</organism>
<keyword evidence="5" id="KW-0564">Palmitate</keyword>
<evidence type="ECO:0000256" key="3">
    <source>
        <dbReference type="ARBA" id="ARBA00022448"/>
    </source>
</evidence>
<dbReference type="GeneID" id="35296293"/>
<dbReference type="GO" id="GO:0005886">
    <property type="term" value="C:plasma membrane"/>
    <property type="evidence" value="ECO:0007669"/>
    <property type="project" value="UniProtKB-SubCell"/>
</dbReference>
<evidence type="ECO:0000256" key="6">
    <source>
        <dbReference type="ARBA" id="ARBA00023288"/>
    </source>
</evidence>
<feature type="signal peptide" evidence="7">
    <location>
        <begin position="1"/>
        <end position="25"/>
    </location>
</feature>
<dbReference type="FunFam" id="3.40.50.1980:FF:000003">
    <property type="entry name" value="Iron ABC transporter substrate-binding protein"/>
    <property type="match status" value="1"/>
</dbReference>
<sequence>MKKLYILFIAFITLLAACGNPSASKEEKKDSSKDTISIKHAMGTTEVPKDPKRVVVLTNEGTEALVALGVKPVGAANSYAGDPWYDHLKVKYKGIEPVGNESEINIERIVKLKPDLIIGNKFRQEAQYKKLSAIAPTVFSEELRGDWKKNFKLYTKAVNKEDKGKEVLADYTNHVDKTRQALGDKVNSEISMVRFMPGDVRIYHKDTFFGVILDEVGLKRPKGQDKNDFAEKGLTKERISAMDGDYLFYFTFNTPKEDITAIEKEWVNDPAFKALNASKQNHAMKVNDSIWNTSGGVLSAHMMLDDLKDKILSAK</sequence>
<dbReference type="AlphaFoldDB" id="A0A1W7ADX3"/>
<reference evidence="9 10" key="1">
    <citation type="journal article" date="2017" name="Int. J. Syst. Evol. Microbiol.">
        <title>Macrococcus canis sp. nov., a skin bacterium associated with infections in dogs.</title>
        <authorList>
            <person name="Gobeli Brawand S."/>
            <person name="Cotting K."/>
            <person name="Gomez-Sanz E."/>
            <person name="Collaud A."/>
            <person name="Thomann A."/>
            <person name="Brodard I."/>
            <person name="Rodriguez-Campos S."/>
            <person name="Strauss C."/>
            <person name="Perreten V."/>
        </authorList>
    </citation>
    <scope>NUCLEOTIDE SEQUENCE [LARGE SCALE GENOMIC DNA]</scope>
    <source>
        <strain evidence="9 10">KM45013</strain>
    </source>
</reference>
<dbReference type="EMBL" id="CP021059">
    <property type="protein sequence ID" value="ARQ07798.1"/>
    <property type="molecule type" value="Genomic_DNA"/>
</dbReference>
<comment type="subcellular location">
    <subcellularLocation>
        <location evidence="1">Cell membrane</location>
        <topology evidence="1">Lipid-anchor</topology>
    </subcellularLocation>
</comment>
<keyword evidence="4 7" id="KW-0732">Signal</keyword>
<dbReference type="GO" id="GO:1901678">
    <property type="term" value="P:iron coordination entity transport"/>
    <property type="evidence" value="ECO:0007669"/>
    <property type="project" value="UniProtKB-ARBA"/>
</dbReference>
<dbReference type="PROSITE" id="PS51257">
    <property type="entry name" value="PROKAR_LIPOPROTEIN"/>
    <property type="match status" value="1"/>
</dbReference>
<dbReference type="Pfam" id="PF01497">
    <property type="entry name" value="Peripla_BP_2"/>
    <property type="match status" value="1"/>
</dbReference>
<proteinExistence type="inferred from homology"/>
<evidence type="ECO:0000256" key="2">
    <source>
        <dbReference type="ARBA" id="ARBA00008814"/>
    </source>
</evidence>
<dbReference type="STRING" id="1855823.MCCS_22100"/>
<dbReference type="PROSITE" id="PS50983">
    <property type="entry name" value="FE_B12_PBP"/>
    <property type="match status" value="1"/>
</dbReference>